<comment type="caution">
    <text evidence="1">The sequence shown here is derived from an EMBL/GenBank/DDBJ whole genome shotgun (WGS) entry which is preliminary data.</text>
</comment>
<dbReference type="Proteomes" id="UP001597512">
    <property type="component" value="Unassembled WGS sequence"/>
</dbReference>
<name>A0ABW6ART1_9BACT</name>
<dbReference type="InterPro" id="IPR029032">
    <property type="entry name" value="AhpD-like"/>
</dbReference>
<protein>
    <submittedName>
        <fullName evidence="1">Uncharacterized protein</fullName>
    </submittedName>
</protein>
<reference evidence="2" key="1">
    <citation type="journal article" date="2019" name="Int. J. Syst. Evol. Microbiol.">
        <title>The Global Catalogue of Microorganisms (GCM) 10K type strain sequencing project: providing services to taxonomists for standard genome sequencing and annotation.</title>
        <authorList>
            <consortium name="The Broad Institute Genomics Platform"/>
            <consortium name="The Broad Institute Genome Sequencing Center for Infectious Disease"/>
            <person name="Wu L."/>
            <person name="Ma J."/>
        </authorList>
    </citation>
    <scope>NUCLEOTIDE SEQUENCE [LARGE SCALE GENOMIC DNA]</scope>
    <source>
        <strain evidence="2">KCTC 52490</strain>
    </source>
</reference>
<organism evidence="1 2">
    <name type="scientific">Spirosoma flavum</name>
    <dbReference type="NCBI Taxonomy" id="2048557"/>
    <lineage>
        <taxon>Bacteria</taxon>
        <taxon>Pseudomonadati</taxon>
        <taxon>Bacteroidota</taxon>
        <taxon>Cytophagia</taxon>
        <taxon>Cytophagales</taxon>
        <taxon>Cytophagaceae</taxon>
        <taxon>Spirosoma</taxon>
    </lineage>
</organism>
<keyword evidence="2" id="KW-1185">Reference proteome</keyword>
<dbReference type="SUPFAM" id="SSF69118">
    <property type="entry name" value="AhpD-like"/>
    <property type="match status" value="1"/>
</dbReference>
<evidence type="ECO:0000313" key="2">
    <source>
        <dbReference type="Proteomes" id="UP001597512"/>
    </source>
</evidence>
<gene>
    <name evidence="1" type="ORF">ACFS25_24920</name>
</gene>
<dbReference type="RefSeq" id="WP_381506458.1">
    <property type="nucleotide sequence ID" value="NZ_JBHUOM010000023.1"/>
</dbReference>
<evidence type="ECO:0000313" key="1">
    <source>
        <dbReference type="EMBL" id="MFD2937048.1"/>
    </source>
</evidence>
<accession>A0ABW6ART1</accession>
<proteinExistence type="predicted"/>
<sequence length="49" mass="5401">MSLTVSALNGFELCVRSHQENVLKHGSSEPRSFDALRLVSVIKGLFTLL</sequence>
<dbReference type="EMBL" id="JBHUOM010000023">
    <property type="protein sequence ID" value="MFD2937048.1"/>
    <property type="molecule type" value="Genomic_DNA"/>
</dbReference>
<dbReference type="Gene3D" id="1.20.1290.10">
    <property type="entry name" value="AhpD-like"/>
    <property type="match status" value="1"/>
</dbReference>